<dbReference type="InterPro" id="IPR037128">
    <property type="entry name" value="Quinolinate_PRibosylTase_N_sf"/>
</dbReference>
<name>A0A6J6Q0T9_9ZZZZ</name>
<dbReference type="AlphaFoldDB" id="A0A6J6Q0T9"/>
<protein>
    <recommendedName>
        <fullName evidence="11">Probable nicotinate-nucleotide pyrophosphorylase [carboxylating]</fullName>
        <ecNumber evidence="5">2.4.2.19</ecNumber>
    </recommendedName>
    <alternativeName>
        <fullName evidence="9">Quinolinate phosphoribosyltransferase [decarboxylating]</fullName>
    </alternativeName>
</protein>
<dbReference type="PIRSF" id="PIRSF006250">
    <property type="entry name" value="NadC_ModD"/>
    <property type="match status" value="1"/>
</dbReference>
<keyword evidence="7" id="KW-0328">Glycosyltransferase</keyword>
<evidence type="ECO:0000256" key="4">
    <source>
        <dbReference type="ARBA" id="ARBA00011218"/>
    </source>
</evidence>
<accession>A0A6J6Q0T9</accession>
<sequence length="296" mass="31617">MNFSELTPKTRALLSNLGLDPAMVVEIIRRAISEDLDGGQDVTTVATVDVNQKSIAQFSARKSGVIAGVVIAQATLETLGINDVSIFAEDGESVKAGTVLISARGNTRDLLLAERTALNFLGHLSGIATLTQQWVQEVSKYKTGIRDTRKTTPGLRHLEKFAVRMGGGTNHRLSLNESALIKDNHIESAGGVTQAFERLRTFDSAIEVEVEVDTLDQLKEVLPLKPDLILLDNMSVDECKEAVAITKGAIKLEASGGLSLENAKEYAATGVAYLAVGALTHSAPVLDIGLDLKAEI</sequence>
<dbReference type="GO" id="GO:0005737">
    <property type="term" value="C:cytoplasm"/>
    <property type="evidence" value="ECO:0007669"/>
    <property type="project" value="TreeGrafter"/>
</dbReference>
<evidence type="ECO:0000256" key="11">
    <source>
        <dbReference type="ARBA" id="ARBA00069173"/>
    </source>
</evidence>
<dbReference type="PANTHER" id="PTHR32179:SF3">
    <property type="entry name" value="NICOTINATE-NUCLEOTIDE PYROPHOSPHORYLASE [CARBOXYLATING]"/>
    <property type="match status" value="1"/>
</dbReference>
<dbReference type="CDD" id="cd01572">
    <property type="entry name" value="QPRTase"/>
    <property type="match status" value="1"/>
</dbReference>
<organism evidence="14">
    <name type="scientific">freshwater metagenome</name>
    <dbReference type="NCBI Taxonomy" id="449393"/>
    <lineage>
        <taxon>unclassified sequences</taxon>
        <taxon>metagenomes</taxon>
        <taxon>ecological metagenomes</taxon>
    </lineage>
</organism>
<reference evidence="14" key="1">
    <citation type="submission" date="2020-05" db="EMBL/GenBank/DDBJ databases">
        <authorList>
            <person name="Chiriac C."/>
            <person name="Salcher M."/>
            <person name="Ghai R."/>
            <person name="Kavagutti S V."/>
        </authorList>
    </citation>
    <scope>NUCLEOTIDE SEQUENCE</scope>
</reference>
<dbReference type="EMBL" id="CAEZXT010000058">
    <property type="protein sequence ID" value="CAB4702388.1"/>
    <property type="molecule type" value="Genomic_DNA"/>
</dbReference>
<evidence type="ECO:0000256" key="10">
    <source>
        <dbReference type="ARBA" id="ARBA00047445"/>
    </source>
</evidence>
<comment type="catalytic activity">
    <reaction evidence="10">
        <text>nicotinate beta-D-ribonucleotide + CO2 + diphosphate = quinolinate + 5-phospho-alpha-D-ribose 1-diphosphate + 2 H(+)</text>
        <dbReference type="Rhea" id="RHEA:12733"/>
        <dbReference type="ChEBI" id="CHEBI:15378"/>
        <dbReference type="ChEBI" id="CHEBI:16526"/>
        <dbReference type="ChEBI" id="CHEBI:29959"/>
        <dbReference type="ChEBI" id="CHEBI:33019"/>
        <dbReference type="ChEBI" id="CHEBI:57502"/>
        <dbReference type="ChEBI" id="CHEBI:58017"/>
        <dbReference type="EC" id="2.4.2.19"/>
    </reaction>
</comment>
<feature type="domain" description="Quinolinate phosphoribosyl transferase C-terminal" evidence="12">
    <location>
        <begin position="127"/>
        <end position="291"/>
    </location>
</feature>
<dbReference type="EMBL" id="CAFAAR010000044">
    <property type="protein sequence ID" value="CAB4803474.1"/>
    <property type="molecule type" value="Genomic_DNA"/>
</dbReference>
<dbReference type="FunFam" id="3.20.20.70:FF:000030">
    <property type="entry name" value="Nicotinate-nucleotide pyrophosphorylase, carboxylating"/>
    <property type="match status" value="1"/>
</dbReference>
<feature type="domain" description="Quinolinate phosphoribosyl transferase N-terminal" evidence="13">
    <location>
        <begin position="41"/>
        <end position="125"/>
    </location>
</feature>
<dbReference type="InterPro" id="IPR004393">
    <property type="entry name" value="NadC"/>
</dbReference>
<comment type="function">
    <text evidence="1">Involved in the catabolism of quinolinic acid (QA).</text>
</comment>
<comment type="subunit">
    <text evidence="4">Hexamer formed by 3 homodimers.</text>
</comment>
<dbReference type="InterPro" id="IPR022412">
    <property type="entry name" value="Quinolinate_PRibosylTrfase_N"/>
</dbReference>
<dbReference type="InterPro" id="IPR036068">
    <property type="entry name" value="Nicotinate_pribotase-like_C"/>
</dbReference>
<dbReference type="FunFam" id="3.90.1170.20:FF:000001">
    <property type="entry name" value="Nicotinate-nucleotide diphosphorylase (Carboxylating)"/>
    <property type="match status" value="1"/>
</dbReference>
<dbReference type="UniPathway" id="UPA00253">
    <property type="reaction ID" value="UER00331"/>
</dbReference>
<evidence type="ECO:0000256" key="8">
    <source>
        <dbReference type="ARBA" id="ARBA00022679"/>
    </source>
</evidence>
<dbReference type="Pfam" id="PF02749">
    <property type="entry name" value="QRPTase_N"/>
    <property type="match status" value="1"/>
</dbReference>
<evidence type="ECO:0000313" key="14">
    <source>
        <dbReference type="EMBL" id="CAB4702388.1"/>
    </source>
</evidence>
<dbReference type="EC" id="2.4.2.19" evidence="5"/>
<dbReference type="SUPFAM" id="SSF51690">
    <property type="entry name" value="Nicotinate/Quinolinate PRTase C-terminal domain-like"/>
    <property type="match status" value="1"/>
</dbReference>
<dbReference type="InterPro" id="IPR013785">
    <property type="entry name" value="Aldolase_TIM"/>
</dbReference>
<gene>
    <name evidence="14" type="ORF">UFOPK2589_00904</name>
    <name evidence="15" type="ORF">UFOPK3056_00627</name>
    <name evidence="16" type="ORF">UFOPK4372_00710</name>
</gene>
<evidence type="ECO:0000256" key="6">
    <source>
        <dbReference type="ARBA" id="ARBA00022642"/>
    </source>
</evidence>
<dbReference type="Gene3D" id="3.90.1170.20">
    <property type="entry name" value="Quinolinate phosphoribosyl transferase, N-terminal domain"/>
    <property type="match status" value="1"/>
</dbReference>
<dbReference type="GO" id="GO:0004514">
    <property type="term" value="F:nicotinate-nucleotide diphosphorylase (carboxylating) activity"/>
    <property type="evidence" value="ECO:0007669"/>
    <property type="project" value="UniProtKB-EC"/>
</dbReference>
<dbReference type="EMBL" id="CAFBQZ010000048">
    <property type="protein sequence ID" value="CAB5073230.1"/>
    <property type="molecule type" value="Genomic_DNA"/>
</dbReference>
<evidence type="ECO:0000256" key="5">
    <source>
        <dbReference type="ARBA" id="ARBA00011944"/>
    </source>
</evidence>
<dbReference type="Pfam" id="PF01729">
    <property type="entry name" value="QRPTase_C"/>
    <property type="match status" value="1"/>
</dbReference>
<dbReference type="PANTHER" id="PTHR32179">
    <property type="entry name" value="NICOTINATE-NUCLEOTIDE PYROPHOSPHORYLASE [CARBOXYLATING]"/>
    <property type="match status" value="1"/>
</dbReference>
<evidence type="ECO:0000256" key="2">
    <source>
        <dbReference type="ARBA" id="ARBA00004893"/>
    </source>
</evidence>
<dbReference type="NCBIfam" id="TIGR00078">
    <property type="entry name" value="nadC"/>
    <property type="match status" value="1"/>
</dbReference>
<dbReference type="Gene3D" id="3.20.20.70">
    <property type="entry name" value="Aldolase class I"/>
    <property type="match status" value="1"/>
</dbReference>
<evidence type="ECO:0000313" key="15">
    <source>
        <dbReference type="EMBL" id="CAB4803474.1"/>
    </source>
</evidence>
<dbReference type="InterPro" id="IPR027277">
    <property type="entry name" value="NadC/ModD"/>
</dbReference>
<comment type="similarity">
    <text evidence="3">Belongs to the NadC/ModD family.</text>
</comment>
<dbReference type="InterPro" id="IPR002638">
    <property type="entry name" value="Quinolinate_PRibosylTrfase_C"/>
</dbReference>
<evidence type="ECO:0000259" key="12">
    <source>
        <dbReference type="Pfam" id="PF01729"/>
    </source>
</evidence>
<proteinExistence type="inferred from homology"/>
<evidence type="ECO:0000313" key="16">
    <source>
        <dbReference type="EMBL" id="CAB5073230.1"/>
    </source>
</evidence>
<evidence type="ECO:0000256" key="3">
    <source>
        <dbReference type="ARBA" id="ARBA00009400"/>
    </source>
</evidence>
<evidence type="ECO:0000256" key="9">
    <source>
        <dbReference type="ARBA" id="ARBA00033102"/>
    </source>
</evidence>
<keyword evidence="6" id="KW-0662">Pyridine nucleotide biosynthesis</keyword>
<dbReference type="GO" id="GO:0034213">
    <property type="term" value="P:quinolinate catabolic process"/>
    <property type="evidence" value="ECO:0007669"/>
    <property type="project" value="TreeGrafter"/>
</dbReference>
<dbReference type="GO" id="GO:0009435">
    <property type="term" value="P:NAD+ biosynthetic process"/>
    <property type="evidence" value="ECO:0007669"/>
    <property type="project" value="UniProtKB-UniPathway"/>
</dbReference>
<dbReference type="SUPFAM" id="SSF54675">
    <property type="entry name" value="Nicotinate/Quinolinate PRTase N-terminal domain-like"/>
    <property type="match status" value="1"/>
</dbReference>
<comment type="pathway">
    <text evidence="2">Cofactor biosynthesis; NAD(+) biosynthesis; nicotinate D-ribonucleotide from quinolinate: step 1/1.</text>
</comment>
<evidence type="ECO:0000259" key="13">
    <source>
        <dbReference type="Pfam" id="PF02749"/>
    </source>
</evidence>
<evidence type="ECO:0000256" key="7">
    <source>
        <dbReference type="ARBA" id="ARBA00022676"/>
    </source>
</evidence>
<keyword evidence="8" id="KW-0808">Transferase</keyword>
<evidence type="ECO:0000256" key="1">
    <source>
        <dbReference type="ARBA" id="ARBA00003237"/>
    </source>
</evidence>